<dbReference type="OrthoDB" id="2143914at2759"/>
<dbReference type="GO" id="GO:0000981">
    <property type="term" value="F:DNA-binding transcription factor activity, RNA polymerase II-specific"/>
    <property type="evidence" value="ECO:0007669"/>
    <property type="project" value="TreeGrafter"/>
</dbReference>
<dbReference type="InterPro" id="IPR009057">
    <property type="entry name" value="Homeodomain-like_sf"/>
</dbReference>
<dbReference type="PROSITE" id="PS51294">
    <property type="entry name" value="HTH_MYB"/>
    <property type="match status" value="3"/>
</dbReference>
<sequence>MEWPRSVLPSLPEEKRSDVSVAFVHSQGSRIVYPMQNILSITLDMDNIRELKPRKLWSEKEDNVLRSEVARQAEHGKAKDWRTIAEKLPGRSNKDCRKRWIKLDGPVKKGPWSQEEDQRLHKAVLLHSNVWTEVAQVVGTRHADQCAKRWLHFLNPNLNHGEWSEQEDERLLAAVERGGRNWRKIVDEILQGRSATDAKNRHAILQRNRKNGTAAGSDRQRPSFSRRRRNGTTLEVTENRDTTNWWTTGSMDFMRDIIHYNSPICSVGPGIANGSNFDALLMEQPNQMFSSPSGSAFMHDRTQLHGDTGELPGWHVVPSSHPYQEKPNDHDMEFHASCGPSSFENASESHMGIADTFFESLTTMVDMEGEGGLHTPSVSSHSLDCHPVTRKTGSSIVLDKSEQADEEDGGEDDDDHNEEAAIGKNEAFNSSYHDPSMPSIEEILGTVSKENRKSTMILQHMQSDQVGQVLEFLFSSNSSVDVKIISEN</sequence>
<feature type="domain" description="HTH myb-type" evidence="3">
    <location>
        <begin position="49"/>
        <end position="103"/>
    </location>
</feature>
<dbReference type="Gene3D" id="1.10.10.60">
    <property type="entry name" value="Homeodomain-like"/>
    <property type="match status" value="3"/>
</dbReference>
<dbReference type="SMART" id="SM00717">
    <property type="entry name" value="SANT"/>
    <property type="match status" value="3"/>
</dbReference>
<dbReference type="InterPro" id="IPR001005">
    <property type="entry name" value="SANT/Myb"/>
</dbReference>
<evidence type="ECO:0000313" key="4">
    <source>
        <dbReference type="EMBL" id="EZF52945.1"/>
    </source>
</evidence>
<dbReference type="GO" id="GO:0045944">
    <property type="term" value="P:positive regulation of transcription by RNA polymerase II"/>
    <property type="evidence" value="ECO:0007669"/>
    <property type="project" value="TreeGrafter"/>
</dbReference>
<dbReference type="GO" id="GO:0005634">
    <property type="term" value="C:nucleus"/>
    <property type="evidence" value="ECO:0007669"/>
    <property type="project" value="TreeGrafter"/>
</dbReference>
<feature type="domain" description="Myb-like" evidence="2">
    <location>
        <begin position="49"/>
        <end position="104"/>
    </location>
</feature>
<dbReference type="EMBL" id="KK207833">
    <property type="protein sequence ID" value="EZF52945.1"/>
    <property type="molecule type" value="Genomic_DNA"/>
</dbReference>
<name>A0A022W3A7_TRIRU</name>
<dbReference type="InterPro" id="IPR017930">
    <property type="entry name" value="Myb_dom"/>
</dbReference>
<organism evidence="4">
    <name type="scientific">Trichophyton rubrum CBS 288.86</name>
    <dbReference type="NCBI Taxonomy" id="1215330"/>
    <lineage>
        <taxon>Eukaryota</taxon>
        <taxon>Fungi</taxon>
        <taxon>Dikarya</taxon>
        <taxon>Ascomycota</taxon>
        <taxon>Pezizomycotina</taxon>
        <taxon>Eurotiomycetes</taxon>
        <taxon>Eurotiomycetidae</taxon>
        <taxon>Onygenales</taxon>
        <taxon>Arthrodermataceae</taxon>
        <taxon>Trichophyton</taxon>
    </lineage>
</organism>
<dbReference type="AlphaFoldDB" id="A0A022W3A7"/>
<reference evidence="4" key="1">
    <citation type="submission" date="2014-02" db="EMBL/GenBank/DDBJ databases">
        <title>The Genome Sequence of Trichophyton rubrum (morphotype fischeri) CBS 288.86.</title>
        <authorList>
            <consortium name="The Broad Institute Genomics Platform"/>
            <person name="Cuomo C.A."/>
            <person name="White T.C."/>
            <person name="Graser Y."/>
            <person name="Martinez-Rossi N."/>
            <person name="Heitman J."/>
            <person name="Young S.K."/>
            <person name="Zeng Q."/>
            <person name="Gargeya S."/>
            <person name="Abouelleil A."/>
            <person name="Alvarado L."/>
            <person name="Chapman S.B."/>
            <person name="Gainer-Dewar J."/>
            <person name="Goldberg J."/>
            <person name="Griggs A."/>
            <person name="Gujja S."/>
            <person name="Hansen M."/>
            <person name="Howarth C."/>
            <person name="Imamovic A."/>
            <person name="Larimer J."/>
            <person name="Martinez D."/>
            <person name="Murphy C."/>
            <person name="Pearson M.D."/>
            <person name="Persinoti G."/>
            <person name="Poon T."/>
            <person name="Priest M."/>
            <person name="Roberts A.D."/>
            <person name="Saif S."/>
            <person name="Shea T.D."/>
            <person name="Sykes S.N."/>
            <person name="Wortman J."/>
            <person name="Nusbaum C."/>
            <person name="Birren B."/>
        </authorList>
    </citation>
    <scope>NUCLEOTIDE SEQUENCE [LARGE SCALE GENOMIC DNA]</scope>
    <source>
        <strain evidence="4">CBS 288.86</strain>
    </source>
</reference>
<dbReference type="HOGENOM" id="CLU_613899_0_0_1"/>
<dbReference type="GO" id="GO:0000978">
    <property type="term" value="F:RNA polymerase II cis-regulatory region sequence-specific DNA binding"/>
    <property type="evidence" value="ECO:0007669"/>
    <property type="project" value="TreeGrafter"/>
</dbReference>
<gene>
    <name evidence="4" type="ORF">H103_04032</name>
</gene>
<dbReference type="Pfam" id="PF00249">
    <property type="entry name" value="Myb_DNA-binding"/>
    <property type="match status" value="1"/>
</dbReference>
<feature type="domain" description="Myb-like" evidence="2">
    <location>
        <begin position="155"/>
        <end position="201"/>
    </location>
</feature>
<dbReference type="GO" id="GO:0000278">
    <property type="term" value="P:mitotic cell cycle"/>
    <property type="evidence" value="ECO:0007669"/>
    <property type="project" value="TreeGrafter"/>
</dbReference>
<evidence type="ECO:0000259" key="2">
    <source>
        <dbReference type="PROSITE" id="PS50090"/>
    </source>
</evidence>
<feature type="domain" description="HTH myb-type" evidence="3">
    <location>
        <begin position="159"/>
        <end position="210"/>
    </location>
</feature>
<dbReference type="PROSITE" id="PS50090">
    <property type="entry name" value="MYB_LIKE"/>
    <property type="match status" value="3"/>
</dbReference>
<evidence type="ECO:0000256" key="1">
    <source>
        <dbReference type="SAM" id="MobiDB-lite"/>
    </source>
</evidence>
<feature type="domain" description="HTH myb-type" evidence="3">
    <location>
        <begin position="104"/>
        <end position="158"/>
    </location>
</feature>
<proteinExistence type="predicted"/>
<dbReference type="PANTHER" id="PTHR45614">
    <property type="entry name" value="MYB PROTEIN-RELATED"/>
    <property type="match status" value="1"/>
</dbReference>
<feature type="domain" description="Myb-like" evidence="2">
    <location>
        <begin position="108"/>
        <end position="154"/>
    </location>
</feature>
<feature type="region of interest" description="Disordered" evidence="1">
    <location>
        <begin position="205"/>
        <end position="234"/>
    </location>
</feature>
<dbReference type="Pfam" id="PF13921">
    <property type="entry name" value="Myb_DNA-bind_6"/>
    <property type="match status" value="1"/>
</dbReference>
<feature type="region of interest" description="Disordered" evidence="1">
    <location>
        <begin position="389"/>
        <end position="417"/>
    </location>
</feature>
<feature type="compositionally biased region" description="Acidic residues" evidence="1">
    <location>
        <begin position="404"/>
        <end position="417"/>
    </location>
</feature>
<dbReference type="InterPro" id="IPR050560">
    <property type="entry name" value="MYB_TF"/>
</dbReference>
<accession>A0A022W3A7</accession>
<dbReference type="CDD" id="cd00167">
    <property type="entry name" value="SANT"/>
    <property type="match status" value="3"/>
</dbReference>
<dbReference type="Proteomes" id="UP000023758">
    <property type="component" value="Unassembled WGS sequence"/>
</dbReference>
<evidence type="ECO:0000259" key="3">
    <source>
        <dbReference type="PROSITE" id="PS51294"/>
    </source>
</evidence>
<dbReference type="PANTHER" id="PTHR45614:SF265">
    <property type="entry name" value="MYB-LIKE DOMAIN-CONTAINING PROTEIN-RELATED"/>
    <property type="match status" value="1"/>
</dbReference>
<dbReference type="SUPFAM" id="SSF46689">
    <property type="entry name" value="Homeodomain-like"/>
    <property type="match status" value="2"/>
</dbReference>
<protein>
    <submittedName>
        <fullName evidence="4">Uncharacterized protein</fullName>
    </submittedName>
</protein>